<protein>
    <submittedName>
        <fullName evidence="1">Uncharacterized protein</fullName>
    </submittedName>
</protein>
<accession>A0A7J3X5V9</accession>
<comment type="caution">
    <text evidence="1">The sequence shown here is derived from an EMBL/GenBank/DDBJ whole genome shotgun (WGS) entry which is preliminary data.</text>
</comment>
<reference evidence="1" key="1">
    <citation type="journal article" date="2020" name="mSystems">
        <title>Genome- and Community-Level Interaction Insights into Carbon Utilization and Element Cycling Functions of Hydrothermarchaeota in Hydrothermal Sediment.</title>
        <authorList>
            <person name="Zhou Z."/>
            <person name="Liu Y."/>
            <person name="Xu W."/>
            <person name="Pan J."/>
            <person name="Luo Z.H."/>
            <person name="Li M."/>
        </authorList>
    </citation>
    <scope>NUCLEOTIDE SEQUENCE [LARGE SCALE GENOMIC DNA]</scope>
    <source>
        <strain evidence="1">SpSt-1125</strain>
    </source>
</reference>
<gene>
    <name evidence="1" type="ORF">ENM88_01620</name>
</gene>
<dbReference type="EMBL" id="DRZM01000056">
    <property type="protein sequence ID" value="HHP04435.1"/>
    <property type="molecule type" value="Genomic_DNA"/>
</dbReference>
<dbReference type="AlphaFoldDB" id="A0A7J3X5V9"/>
<proteinExistence type="predicted"/>
<evidence type="ECO:0000313" key="1">
    <source>
        <dbReference type="EMBL" id="HHP04435.1"/>
    </source>
</evidence>
<organism evidence="1">
    <name type="scientific">Thermofilum pendens</name>
    <dbReference type="NCBI Taxonomy" id="2269"/>
    <lineage>
        <taxon>Archaea</taxon>
        <taxon>Thermoproteota</taxon>
        <taxon>Thermoprotei</taxon>
        <taxon>Thermofilales</taxon>
        <taxon>Thermofilaceae</taxon>
        <taxon>Thermofilum</taxon>
    </lineage>
</organism>
<sequence>MSGAVARSSQQVLVPGAVPRLMEVQEDGTLVAEVEGSAERGVVRLIAIGDDIVRASLRGLTFVAAKVFLQEAVEEARKRGLKLVNLEDLTVSLARILVDTALQRRADLLVKVLDQLLPPRIPRNYSYYEFSYAGRITSVHMGFQADLSAAEPDTARSLLDLFTELASQIAERLGTGVEYTVEKDSSRYTLKFSFKVEIPRRRAL</sequence>
<name>A0A7J3X5V9_THEPE</name>